<dbReference type="SMART" id="SM00827">
    <property type="entry name" value="PKS_AT"/>
    <property type="match status" value="1"/>
</dbReference>
<dbReference type="InterPro" id="IPR001227">
    <property type="entry name" value="Ac_transferase_dom_sf"/>
</dbReference>
<dbReference type="PANTHER" id="PTHR43775:SF51">
    <property type="entry name" value="INACTIVE PHENOLPHTHIOCEROL SYNTHESIS POLYKETIDE SYNTHASE TYPE I PKS1-RELATED"/>
    <property type="match status" value="1"/>
</dbReference>
<gene>
    <name evidence="4" type="ORF">I553_3978</name>
</gene>
<dbReference type="InterPro" id="IPR050091">
    <property type="entry name" value="PKS_NRPS_Biosynth_Enz"/>
</dbReference>
<evidence type="ECO:0000256" key="2">
    <source>
        <dbReference type="ARBA" id="ARBA00023315"/>
    </source>
</evidence>
<feature type="domain" description="Malonyl-CoA:ACP transacylase (MAT)" evidence="3">
    <location>
        <begin position="1"/>
        <end position="133"/>
    </location>
</feature>
<accession>X7YYY7</accession>
<dbReference type="PATRIC" id="fig|1299334.3.peg.9030"/>
<keyword evidence="2" id="KW-0012">Acyltransferase</keyword>
<dbReference type="Gene3D" id="3.40.366.10">
    <property type="entry name" value="Malonyl-Coenzyme A Acyl Carrier Protein, domain 2"/>
    <property type="match status" value="1"/>
</dbReference>
<dbReference type="InterPro" id="IPR016035">
    <property type="entry name" value="Acyl_Trfase/lysoPLipase"/>
</dbReference>
<evidence type="ECO:0000256" key="1">
    <source>
        <dbReference type="ARBA" id="ARBA00022679"/>
    </source>
</evidence>
<dbReference type="PANTHER" id="PTHR43775">
    <property type="entry name" value="FATTY ACID SYNTHASE"/>
    <property type="match status" value="1"/>
</dbReference>
<dbReference type="GO" id="GO:0006633">
    <property type="term" value="P:fatty acid biosynthetic process"/>
    <property type="evidence" value="ECO:0007669"/>
    <property type="project" value="TreeGrafter"/>
</dbReference>
<organism evidence="4">
    <name type="scientific">Mycobacterium xenopi 4042</name>
    <dbReference type="NCBI Taxonomy" id="1299334"/>
    <lineage>
        <taxon>Bacteria</taxon>
        <taxon>Bacillati</taxon>
        <taxon>Actinomycetota</taxon>
        <taxon>Actinomycetes</taxon>
        <taxon>Mycobacteriales</taxon>
        <taxon>Mycobacteriaceae</taxon>
        <taxon>Mycobacterium</taxon>
    </lineage>
</organism>
<dbReference type="InterPro" id="IPR016036">
    <property type="entry name" value="Malonyl_transacylase_ACP-bd"/>
</dbReference>
<dbReference type="Pfam" id="PF00698">
    <property type="entry name" value="Acyl_transf_1"/>
    <property type="match status" value="1"/>
</dbReference>
<evidence type="ECO:0000259" key="3">
    <source>
        <dbReference type="SMART" id="SM00827"/>
    </source>
</evidence>
<dbReference type="SUPFAM" id="SSF52151">
    <property type="entry name" value="FabD/lysophospholipase-like"/>
    <property type="match status" value="1"/>
</dbReference>
<dbReference type="SUPFAM" id="SSF55048">
    <property type="entry name" value="Probable ACP-binding domain of malonyl-CoA ACP transacylase"/>
    <property type="match status" value="1"/>
</dbReference>
<dbReference type="AlphaFoldDB" id="X7YYY7"/>
<comment type="caution">
    <text evidence="4">The sequence shown here is derived from an EMBL/GenBank/DDBJ whole genome shotgun (WGS) entry which is preliminary data.</text>
</comment>
<dbReference type="EMBL" id="JAOB01000084">
    <property type="protein sequence ID" value="EUA12392.1"/>
    <property type="molecule type" value="Genomic_DNA"/>
</dbReference>
<keyword evidence="1 4" id="KW-0808">Transferase</keyword>
<evidence type="ECO:0000313" key="4">
    <source>
        <dbReference type="EMBL" id="EUA12392.1"/>
    </source>
</evidence>
<protein>
    <submittedName>
        <fullName evidence="4">Acyl transferase domain protein</fullName>
    </submittedName>
</protein>
<proteinExistence type="predicted"/>
<name>X7YYY7_MYCXE</name>
<reference evidence="4" key="1">
    <citation type="submission" date="2014-01" db="EMBL/GenBank/DDBJ databases">
        <authorList>
            <person name="Brown-Elliot B."/>
            <person name="Wallace R."/>
            <person name="Lenaerts A."/>
            <person name="Ordway D."/>
            <person name="DeGroote M.A."/>
            <person name="Parker T."/>
            <person name="Sizemore C."/>
            <person name="Tallon L.J."/>
            <person name="Sadzewicz L.K."/>
            <person name="Sengamalay N."/>
            <person name="Fraser C.M."/>
            <person name="Hine E."/>
            <person name="Shefchek K.A."/>
            <person name="Das S.P."/>
            <person name="Tettelin H."/>
        </authorList>
    </citation>
    <scope>NUCLEOTIDE SEQUENCE [LARGE SCALE GENOMIC DNA]</scope>
    <source>
        <strain evidence="4">4042</strain>
    </source>
</reference>
<dbReference type="InterPro" id="IPR014043">
    <property type="entry name" value="Acyl_transferase_dom"/>
</dbReference>
<dbReference type="GO" id="GO:0004312">
    <property type="term" value="F:fatty acid synthase activity"/>
    <property type="evidence" value="ECO:0007669"/>
    <property type="project" value="TreeGrafter"/>
</dbReference>
<sequence>MMGHSVGELTAAHVAGVLSLENAAVLVVAAAVHASPAAGGAMVAVQATEDEVLSLLGPDVSIAAVNAPRSVVISGAEDAVTAAADQLRQQGRRVHRLAVSHAFHSPLMEPMIDEFRTVAAGFALRSPPSRSSPI</sequence>